<evidence type="ECO:0000313" key="23">
    <source>
        <dbReference type="Proteomes" id="UP000463224"/>
    </source>
</evidence>
<dbReference type="PROSITE" id="PS01050">
    <property type="entry name" value="YJEF_C_2"/>
    <property type="match status" value="1"/>
</dbReference>
<dbReference type="EC" id="5.1.99.6" evidence="19"/>
<feature type="binding site" evidence="17">
    <location>
        <position position="446"/>
    </location>
    <ligand>
        <name>(6S)-NADPHX</name>
        <dbReference type="ChEBI" id="CHEBI:64076"/>
    </ligand>
</feature>
<dbReference type="HAMAP" id="MF_01966">
    <property type="entry name" value="NADHX_epimerase"/>
    <property type="match status" value="1"/>
</dbReference>
<dbReference type="InterPro" id="IPR030677">
    <property type="entry name" value="Nnr"/>
</dbReference>
<evidence type="ECO:0000256" key="14">
    <source>
        <dbReference type="ARBA" id="ARBA00025153"/>
    </source>
</evidence>
<accession>A0A844QHV3</accession>
<dbReference type="NCBIfam" id="TIGR00196">
    <property type="entry name" value="yjeF_cterm"/>
    <property type="match status" value="1"/>
</dbReference>
<dbReference type="InterPro" id="IPR004443">
    <property type="entry name" value="YjeF_N_dom"/>
</dbReference>
<evidence type="ECO:0000256" key="17">
    <source>
        <dbReference type="HAMAP-Rule" id="MF_01965"/>
    </source>
</evidence>
<dbReference type="PROSITE" id="PS51383">
    <property type="entry name" value="YJEF_C_3"/>
    <property type="match status" value="1"/>
</dbReference>
<feature type="binding site" evidence="18">
    <location>
        <position position="60"/>
    </location>
    <ligand>
        <name>K(+)</name>
        <dbReference type="ChEBI" id="CHEBI:29103"/>
    </ligand>
</feature>
<dbReference type="EC" id="4.2.1.136" evidence="19"/>
<comment type="catalytic activity">
    <reaction evidence="15 17 19">
        <text>(6S)-NADHX + ADP = AMP + phosphate + NADH + H(+)</text>
        <dbReference type="Rhea" id="RHEA:32223"/>
        <dbReference type="ChEBI" id="CHEBI:15378"/>
        <dbReference type="ChEBI" id="CHEBI:43474"/>
        <dbReference type="ChEBI" id="CHEBI:57945"/>
        <dbReference type="ChEBI" id="CHEBI:64074"/>
        <dbReference type="ChEBI" id="CHEBI:456215"/>
        <dbReference type="ChEBI" id="CHEBI:456216"/>
        <dbReference type="EC" id="4.2.1.136"/>
    </reaction>
</comment>
<evidence type="ECO:0000256" key="11">
    <source>
        <dbReference type="ARBA" id="ARBA00023235"/>
    </source>
</evidence>
<evidence type="ECO:0000256" key="1">
    <source>
        <dbReference type="ARBA" id="ARBA00000013"/>
    </source>
</evidence>
<feature type="domain" description="YjeF N-terminal" evidence="21">
    <location>
        <begin position="11"/>
        <end position="209"/>
    </location>
</feature>
<evidence type="ECO:0000256" key="3">
    <source>
        <dbReference type="ARBA" id="ARBA00006001"/>
    </source>
</evidence>
<dbReference type="PIRSF" id="PIRSF017184">
    <property type="entry name" value="Nnr"/>
    <property type="match status" value="1"/>
</dbReference>
<keyword evidence="9 18" id="KW-0630">Potassium</keyword>
<keyword evidence="5 18" id="KW-0479">Metal-binding</keyword>
<comment type="function">
    <text evidence="14 19">Bifunctional enzyme that catalyzes the epimerization of the S- and R-forms of NAD(P)HX and the dehydration of the S-form of NAD(P)HX at the expense of ADP, which is converted to AMP. This allows the repair of both epimers of NAD(P)HX, a damaged form of NAD(P)H that is a result of enzymatic or heat-dependent hydration.</text>
</comment>
<keyword evidence="13" id="KW-0511">Multifunctional enzyme</keyword>
<comment type="cofactor">
    <cofactor evidence="17">
        <name>Mg(2+)</name>
        <dbReference type="ChEBI" id="CHEBI:18420"/>
    </cofactor>
</comment>
<dbReference type="GO" id="GO:0052856">
    <property type="term" value="F:NAD(P)HX epimerase activity"/>
    <property type="evidence" value="ECO:0007669"/>
    <property type="project" value="UniProtKB-UniRule"/>
</dbReference>
<comment type="function">
    <text evidence="18">Catalyzes the epimerization of the S- and R-forms of NAD(P)HX, a damaged form of NAD(P)H that is a result of enzymatic or heat-dependent hydration. This is a prerequisite for the S-specific NAD(P)H-hydrate dehydratase to allow the repair of both epimers of NAD(P)HX.</text>
</comment>
<comment type="similarity">
    <text evidence="18">Belongs to the NnrE/AIBP family.</text>
</comment>
<dbReference type="PANTHER" id="PTHR12592">
    <property type="entry name" value="ATP-DEPENDENT (S)-NAD(P)H-HYDRATE DEHYDRATASE FAMILY MEMBER"/>
    <property type="match status" value="1"/>
</dbReference>
<feature type="binding site" evidence="18">
    <location>
        <begin position="123"/>
        <end position="129"/>
    </location>
    <ligand>
        <name>(6S)-NADPHX</name>
        <dbReference type="ChEBI" id="CHEBI:64076"/>
    </ligand>
</feature>
<organism evidence="22 23">
    <name type="scientific">Nitratireductor arenosus</name>
    <dbReference type="NCBI Taxonomy" id="2682096"/>
    <lineage>
        <taxon>Bacteria</taxon>
        <taxon>Pseudomonadati</taxon>
        <taxon>Pseudomonadota</taxon>
        <taxon>Alphaproteobacteria</taxon>
        <taxon>Hyphomicrobiales</taxon>
        <taxon>Phyllobacteriaceae</taxon>
        <taxon>Nitratireductor</taxon>
    </lineage>
</organism>
<gene>
    <name evidence="18" type="primary">nnrE</name>
    <name evidence="17" type="synonym">nnrD</name>
    <name evidence="22" type="ORF">GN330_09765</name>
</gene>
<feature type="binding site" evidence="17">
    <location>
        <position position="445"/>
    </location>
    <ligand>
        <name>AMP</name>
        <dbReference type="ChEBI" id="CHEBI:456215"/>
    </ligand>
</feature>
<dbReference type="Pfam" id="PF01256">
    <property type="entry name" value="Carb_kinase"/>
    <property type="match status" value="1"/>
</dbReference>
<evidence type="ECO:0000256" key="12">
    <source>
        <dbReference type="ARBA" id="ARBA00023239"/>
    </source>
</evidence>
<comment type="catalytic activity">
    <reaction evidence="2 18 19">
        <text>(6R)-NADPHX = (6S)-NADPHX</text>
        <dbReference type="Rhea" id="RHEA:32227"/>
        <dbReference type="ChEBI" id="CHEBI:64076"/>
        <dbReference type="ChEBI" id="CHEBI:64077"/>
        <dbReference type="EC" id="5.1.99.6"/>
    </reaction>
</comment>
<comment type="subunit">
    <text evidence="17">Homotetramer.</text>
</comment>
<feature type="binding site" evidence="18">
    <location>
        <position position="119"/>
    </location>
    <ligand>
        <name>K(+)</name>
        <dbReference type="ChEBI" id="CHEBI:29103"/>
    </ligand>
</feature>
<dbReference type="CDD" id="cd01171">
    <property type="entry name" value="YXKO-related"/>
    <property type="match status" value="1"/>
</dbReference>
<evidence type="ECO:0000256" key="4">
    <source>
        <dbReference type="ARBA" id="ARBA00009524"/>
    </source>
</evidence>
<protein>
    <recommendedName>
        <fullName evidence="19">Bifunctional NAD(P)H-hydrate repair enzyme</fullName>
    </recommendedName>
    <alternativeName>
        <fullName evidence="19">Nicotinamide nucleotide repair protein</fullName>
    </alternativeName>
    <domain>
        <recommendedName>
            <fullName evidence="19">ADP-dependent (S)-NAD(P)H-hydrate dehydratase</fullName>
            <ecNumber evidence="19">4.2.1.136</ecNumber>
        </recommendedName>
        <alternativeName>
            <fullName evidence="19">ADP-dependent NAD(P)HX dehydratase</fullName>
        </alternativeName>
    </domain>
    <domain>
        <recommendedName>
            <fullName evidence="19">NAD(P)H-hydrate epimerase</fullName>
            <ecNumber evidence="19">5.1.99.6</ecNumber>
        </recommendedName>
    </domain>
</protein>
<dbReference type="Gene3D" id="3.40.50.10260">
    <property type="entry name" value="YjeF N-terminal domain"/>
    <property type="match status" value="1"/>
</dbReference>
<dbReference type="InterPro" id="IPR000631">
    <property type="entry name" value="CARKD"/>
</dbReference>
<evidence type="ECO:0000313" key="22">
    <source>
        <dbReference type="EMBL" id="MVA97531.1"/>
    </source>
</evidence>
<comment type="catalytic activity">
    <reaction evidence="1 18 19">
        <text>(6R)-NADHX = (6S)-NADHX</text>
        <dbReference type="Rhea" id="RHEA:32215"/>
        <dbReference type="ChEBI" id="CHEBI:64074"/>
        <dbReference type="ChEBI" id="CHEBI:64075"/>
        <dbReference type="EC" id="5.1.99.6"/>
    </reaction>
</comment>
<feature type="binding site" evidence="17">
    <location>
        <position position="254"/>
    </location>
    <ligand>
        <name>(6S)-NADPHX</name>
        <dbReference type="ChEBI" id="CHEBI:64076"/>
    </ligand>
</feature>
<dbReference type="GO" id="GO:0110051">
    <property type="term" value="P:metabolite repair"/>
    <property type="evidence" value="ECO:0007669"/>
    <property type="project" value="TreeGrafter"/>
</dbReference>
<sequence length="512" mass="51927">MSDELLTPDQMAKADRLAIEGGPFDGYGLMLNAGRAVAAVVLAHFPQARHAHILCGPGNNGGDGLVAARFLREAGMAVSAYLAPAPREGGEVARALADFPETVRPLEAFCATAEDVVVDALFGAGLARPLDGVFATLVDKARLSGAPVVAVDLPSGVSGQSGAVLGAAMAALRTVTFFRRKPGHLLFPGRGLCGTVEVADIGIPRRVLAEIGVDLFENTPRRWRAALPAPDPLGHKYSRGHAGIFSGGPSATGAARLAAMAAARSGAGAVTLLSPASALLVNAAHLTAIMLQRADDPDHVAAFAGERKLSALAIGPGYGVGEKCRAFVAMAAGLRRERGLGLVLDADALTSFEGEPEALFACLNLGGVEEAGSVVLTPHEGEFARLFPGLGAHVGLSKVERARRAAARAGATVVLKGSDSVIAAPDGRAVINIHASPYLATAGSGDVLTGLITGLLAQGMPGFEAAAAAVWLHGDAGLRLGAGLVAEDLPAAIPAVLAGLSAADESFREGPR</sequence>
<dbReference type="AlphaFoldDB" id="A0A844QHV3"/>
<dbReference type="InterPro" id="IPR036652">
    <property type="entry name" value="YjeF_N_dom_sf"/>
</dbReference>
<dbReference type="PROSITE" id="PS51385">
    <property type="entry name" value="YJEF_N"/>
    <property type="match status" value="1"/>
</dbReference>
<evidence type="ECO:0000256" key="18">
    <source>
        <dbReference type="HAMAP-Rule" id="MF_01966"/>
    </source>
</evidence>
<dbReference type="Proteomes" id="UP000463224">
    <property type="component" value="Unassembled WGS sequence"/>
</dbReference>
<dbReference type="Pfam" id="PF03853">
    <property type="entry name" value="YjeF_N"/>
    <property type="match status" value="1"/>
</dbReference>
<dbReference type="NCBIfam" id="TIGR00197">
    <property type="entry name" value="yjeF_nterm"/>
    <property type="match status" value="1"/>
</dbReference>
<keyword evidence="8 17" id="KW-0521">NADP</keyword>
<comment type="similarity">
    <text evidence="4 19">In the C-terminal section; belongs to the NnrD/CARKD family.</text>
</comment>
<dbReference type="GO" id="GO:0052855">
    <property type="term" value="F:ADP-dependent NAD(P)H-hydrate dehydratase activity"/>
    <property type="evidence" value="ECO:0007669"/>
    <property type="project" value="UniProtKB-UniRule"/>
</dbReference>
<name>A0A844QHV3_9HYPH</name>
<keyword evidence="6 17" id="KW-0547">Nucleotide-binding</keyword>
<dbReference type="GO" id="GO:0046872">
    <property type="term" value="F:metal ion binding"/>
    <property type="evidence" value="ECO:0007669"/>
    <property type="project" value="UniProtKB-UniRule"/>
</dbReference>
<comment type="catalytic activity">
    <reaction evidence="16 17 19">
        <text>(6S)-NADPHX + ADP = AMP + phosphate + NADPH + H(+)</text>
        <dbReference type="Rhea" id="RHEA:32235"/>
        <dbReference type="ChEBI" id="CHEBI:15378"/>
        <dbReference type="ChEBI" id="CHEBI:43474"/>
        <dbReference type="ChEBI" id="CHEBI:57783"/>
        <dbReference type="ChEBI" id="CHEBI:64076"/>
        <dbReference type="ChEBI" id="CHEBI:456215"/>
        <dbReference type="ChEBI" id="CHEBI:456216"/>
        <dbReference type="EC" id="4.2.1.136"/>
    </reaction>
</comment>
<evidence type="ECO:0000259" key="20">
    <source>
        <dbReference type="PROSITE" id="PS51383"/>
    </source>
</evidence>
<dbReference type="HAMAP" id="MF_01965">
    <property type="entry name" value="NADHX_dehydratase"/>
    <property type="match status" value="1"/>
</dbReference>
<evidence type="ECO:0000256" key="15">
    <source>
        <dbReference type="ARBA" id="ARBA00048238"/>
    </source>
</evidence>
<keyword evidence="11 18" id="KW-0413">Isomerase</keyword>
<reference evidence="22 23" key="1">
    <citation type="submission" date="2019-12" db="EMBL/GenBank/DDBJ databases">
        <title>Nitratireductor arenosus sp. nov., Isolated from sea sand, Jeju island, South Korea.</title>
        <authorList>
            <person name="Kim W."/>
        </authorList>
    </citation>
    <scope>NUCLEOTIDE SEQUENCE [LARGE SCALE GENOMIC DNA]</scope>
    <source>
        <strain evidence="22 23">CAU 1489</strain>
    </source>
</reference>
<comment type="similarity">
    <text evidence="17">Belongs to the NnrD/CARKD family.</text>
</comment>
<keyword evidence="7 17" id="KW-0067">ATP-binding</keyword>
<keyword evidence="23" id="KW-1185">Reference proteome</keyword>
<evidence type="ECO:0000256" key="16">
    <source>
        <dbReference type="ARBA" id="ARBA00049209"/>
    </source>
</evidence>
<feature type="binding site" evidence="18">
    <location>
        <begin position="59"/>
        <end position="63"/>
    </location>
    <ligand>
        <name>(6S)-NADPHX</name>
        <dbReference type="ChEBI" id="CHEBI:64076"/>
    </ligand>
</feature>
<dbReference type="RefSeq" id="WP_343040510.1">
    <property type="nucleotide sequence ID" value="NZ_WPHG01000002.1"/>
</dbReference>
<dbReference type="GO" id="GO:0005524">
    <property type="term" value="F:ATP binding"/>
    <property type="evidence" value="ECO:0007669"/>
    <property type="project" value="UniProtKB-UniRule"/>
</dbReference>
<evidence type="ECO:0000256" key="19">
    <source>
        <dbReference type="PIRNR" id="PIRNR017184"/>
    </source>
</evidence>
<evidence type="ECO:0000256" key="6">
    <source>
        <dbReference type="ARBA" id="ARBA00022741"/>
    </source>
</evidence>
<proteinExistence type="inferred from homology"/>
<keyword evidence="12 17" id="KW-0456">Lyase</keyword>
<dbReference type="PANTHER" id="PTHR12592:SF0">
    <property type="entry name" value="ATP-DEPENDENT (S)-NAD(P)H-HYDRATE DEHYDRATASE"/>
    <property type="match status" value="1"/>
</dbReference>
<dbReference type="EMBL" id="WPHG01000002">
    <property type="protein sequence ID" value="MVA97531.1"/>
    <property type="molecule type" value="Genomic_DNA"/>
</dbReference>
<comment type="similarity">
    <text evidence="3 19">In the N-terminal section; belongs to the NnrE/AIBP family.</text>
</comment>
<feature type="binding site" evidence="17">
    <location>
        <position position="379"/>
    </location>
    <ligand>
        <name>(6S)-NADPHX</name>
        <dbReference type="ChEBI" id="CHEBI:64076"/>
    </ligand>
</feature>
<evidence type="ECO:0000256" key="8">
    <source>
        <dbReference type="ARBA" id="ARBA00022857"/>
    </source>
</evidence>
<comment type="function">
    <text evidence="17">Catalyzes the dehydration of the S-form of NAD(P)HX at the expense of ADP, which is converted to AMP. Together with NAD(P)HX epimerase, which catalyzes the epimerization of the S- and R-forms, the enzyme allows the repair of both epimers of NAD(P)HX, a damaged form of NAD(P)H that is a result of enzymatic or heat-dependent hydration.</text>
</comment>
<comment type="caution">
    <text evidence="22">The sequence shown here is derived from an EMBL/GenBank/DDBJ whole genome shotgun (WGS) entry which is preliminary data.</text>
</comment>
<evidence type="ECO:0000256" key="13">
    <source>
        <dbReference type="ARBA" id="ARBA00023268"/>
    </source>
</evidence>
<dbReference type="Gene3D" id="3.40.1190.20">
    <property type="match status" value="1"/>
</dbReference>
<comment type="caution">
    <text evidence="18">Lacks conserved residue(s) required for the propagation of feature annotation.</text>
</comment>
<feature type="binding site" evidence="18">
    <location>
        <position position="155"/>
    </location>
    <ligand>
        <name>K(+)</name>
        <dbReference type="ChEBI" id="CHEBI:29103"/>
    </ligand>
</feature>
<dbReference type="GO" id="GO:0046496">
    <property type="term" value="P:nicotinamide nucleotide metabolic process"/>
    <property type="evidence" value="ECO:0007669"/>
    <property type="project" value="UniProtKB-UniRule"/>
</dbReference>
<feature type="domain" description="YjeF C-terminal" evidence="20">
    <location>
        <begin position="219"/>
        <end position="500"/>
    </location>
</feature>
<dbReference type="InterPro" id="IPR017953">
    <property type="entry name" value="Carbohydrate_kinase_pred_CS"/>
</dbReference>
<keyword evidence="10 17" id="KW-0520">NAD</keyword>
<comment type="cofactor">
    <cofactor evidence="18 19">
        <name>K(+)</name>
        <dbReference type="ChEBI" id="CHEBI:29103"/>
    </cofactor>
    <text evidence="18 19">Binds 1 potassium ion per subunit.</text>
</comment>
<dbReference type="SUPFAM" id="SSF64153">
    <property type="entry name" value="YjeF N-terminal domain-like"/>
    <property type="match status" value="1"/>
</dbReference>
<evidence type="ECO:0000256" key="2">
    <source>
        <dbReference type="ARBA" id="ARBA00000909"/>
    </source>
</evidence>
<evidence type="ECO:0000259" key="21">
    <source>
        <dbReference type="PROSITE" id="PS51385"/>
    </source>
</evidence>
<evidence type="ECO:0000256" key="9">
    <source>
        <dbReference type="ARBA" id="ARBA00022958"/>
    </source>
</evidence>
<feature type="binding site" evidence="18">
    <location>
        <position position="152"/>
    </location>
    <ligand>
        <name>(6S)-NADPHX</name>
        <dbReference type="ChEBI" id="CHEBI:64076"/>
    </ligand>
</feature>
<feature type="binding site" evidence="17">
    <location>
        <begin position="416"/>
        <end position="420"/>
    </location>
    <ligand>
        <name>AMP</name>
        <dbReference type="ChEBI" id="CHEBI:456215"/>
    </ligand>
</feature>
<dbReference type="InterPro" id="IPR029056">
    <property type="entry name" value="Ribokinase-like"/>
</dbReference>
<evidence type="ECO:0000256" key="5">
    <source>
        <dbReference type="ARBA" id="ARBA00022723"/>
    </source>
</evidence>
<evidence type="ECO:0000256" key="10">
    <source>
        <dbReference type="ARBA" id="ARBA00023027"/>
    </source>
</evidence>
<feature type="binding site" evidence="17">
    <location>
        <position position="317"/>
    </location>
    <ligand>
        <name>(6S)-NADPHX</name>
        <dbReference type="ChEBI" id="CHEBI:64076"/>
    </ligand>
</feature>
<evidence type="ECO:0000256" key="7">
    <source>
        <dbReference type="ARBA" id="ARBA00022840"/>
    </source>
</evidence>
<dbReference type="SUPFAM" id="SSF53613">
    <property type="entry name" value="Ribokinase-like"/>
    <property type="match status" value="1"/>
</dbReference>